<sequence length="213" mass="24261">MKKIVIILFLLISISSFAQKQKATLYFKDGTTKTGLAKFTTFEEKIKFRKNRNSKKVVYDSNKIDKIIIRENDKNIEYRYKFVEGRERAILLEPLVEGEITLYRDLKEGYSPGVSVGGYGGGGMGMGMTMGGGYYSISNYFVARGNEKKLQNMGSTALFGKNFKKAAKEYFKDCPSLVKKINDKEFKKRDIVDVVEYYNNNCASKNDESNNNN</sequence>
<dbReference type="KEGG" id="lul:LPB138_05855"/>
<keyword evidence="3" id="KW-1185">Reference proteome</keyword>
<name>A0A1D8P6N5_9FLAO</name>
<feature type="chain" id="PRO_5009110802" description="GLPGLI family protein" evidence="1">
    <location>
        <begin position="19"/>
        <end position="213"/>
    </location>
</feature>
<protein>
    <recommendedName>
        <fullName evidence="4">GLPGLI family protein</fullName>
    </recommendedName>
</protein>
<dbReference type="Proteomes" id="UP000176050">
    <property type="component" value="Chromosome"/>
</dbReference>
<dbReference type="EMBL" id="CP017478">
    <property type="protein sequence ID" value="AOW20229.1"/>
    <property type="molecule type" value="Genomic_DNA"/>
</dbReference>
<dbReference type="AlphaFoldDB" id="A0A1D8P6N5"/>
<feature type="signal peptide" evidence="1">
    <location>
        <begin position="1"/>
        <end position="18"/>
    </location>
</feature>
<reference evidence="2 3" key="1">
    <citation type="submission" date="2016-10" db="EMBL/GenBank/DDBJ databases">
        <title>Lutibacter sp. LPB0138, isolated from marine gastropod.</title>
        <authorList>
            <person name="Kim E."/>
            <person name="Yi H."/>
        </authorList>
    </citation>
    <scope>NUCLEOTIDE SEQUENCE [LARGE SCALE GENOMIC DNA]</scope>
    <source>
        <strain evidence="2 3">LPB0138</strain>
    </source>
</reference>
<evidence type="ECO:0000313" key="3">
    <source>
        <dbReference type="Proteomes" id="UP000176050"/>
    </source>
</evidence>
<proteinExistence type="predicted"/>
<accession>A0A1D8P6N5</accession>
<dbReference type="STRING" id="1850246.LPB138_05855"/>
<evidence type="ECO:0000313" key="2">
    <source>
        <dbReference type="EMBL" id="AOW20229.1"/>
    </source>
</evidence>
<dbReference type="RefSeq" id="WP_070236367.1">
    <property type="nucleotide sequence ID" value="NZ_CP017478.1"/>
</dbReference>
<dbReference type="OrthoDB" id="1117699at2"/>
<organism evidence="2 3">
    <name type="scientific">Urechidicola croceus</name>
    <dbReference type="NCBI Taxonomy" id="1850246"/>
    <lineage>
        <taxon>Bacteria</taxon>
        <taxon>Pseudomonadati</taxon>
        <taxon>Bacteroidota</taxon>
        <taxon>Flavobacteriia</taxon>
        <taxon>Flavobacteriales</taxon>
        <taxon>Flavobacteriaceae</taxon>
        <taxon>Urechidicola</taxon>
    </lineage>
</organism>
<gene>
    <name evidence="2" type="ORF">LPB138_05855</name>
</gene>
<evidence type="ECO:0000256" key="1">
    <source>
        <dbReference type="SAM" id="SignalP"/>
    </source>
</evidence>
<evidence type="ECO:0008006" key="4">
    <source>
        <dbReference type="Google" id="ProtNLM"/>
    </source>
</evidence>
<keyword evidence="1" id="KW-0732">Signal</keyword>